<comment type="caution">
    <text evidence="2">The sequence shown here is derived from an EMBL/GenBank/DDBJ whole genome shotgun (WGS) entry which is preliminary data.</text>
</comment>
<evidence type="ECO:0000313" key="3">
    <source>
        <dbReference type="Proteomes" id="UP000621455"/>
    </source>
</evidence>
<reference evidence="2 3" key="1">
    <citation type="submission" date="2019-10" db="EMBL/GenBank/DDBJ databases">
        <title>Taxonomy of Antarctic Massilia spp.: description of Massilia rubra sp. nov., Massilia aquatica sp. nov., Massilia mucilaginosa sp. nov., Massilia frigida sp. nov. isolated from streams, lakes and regoliths.</title>
        <authorList>
            <person name="Holochova P."/>
            <person name="Sedlacek I."/>
            <person name="Kralova S."/>
            <person name="Maslanova I."/>
            <person name="Busse H.-J."/>
            <person name="Stankova E."/>
            <person name="Vrbovska V."/>
            <person name="Kovarovic V."/>
            <person name="Bartak M."/>
            <person name="Svec P."/>
            <person name="Pantucek R."/>
        </authorList>
    </citation>
    <scope>NUCLEOTIDE SEQUENCE [LARGE SCALE GENOMIC DNA]</scope>
    <source>
        <strain evidence="2 3">CCM 8695</strain>
    </source>
</reference>
<gene>
    <name evidence="2" type="ORF">F2P44_31495</name>
</gene>
<feature type="transmembrane region" description="Helical" evidence="1">
    <location>
        <begin position="172"/>
        <end position="190"/>
    </location>
</feature>
<evidence type="ECO:0000313" key="2">
    <source>
        <dbReference type="EMBL" id="NHZ83759.1"/>
    </source>
</evidence>
<keyword evidence="1" id="KW-0812">Transmembrane</keyword>
<dbReference type="Proteomes" id="UP000621455">
    <property type="component" value="Unassembled WGS sequence"/>
</dbReference>
<dbReference type="EMBL" id="WHJG01000061">
    <property type="protein sequence ID" value="NHZ83759.1"/>
    <property type="molecule type" value="Genomic_DNA"/>
</dbReference>
<keyword evidence="3" id="KW-1185">Reference proteome</keyword>
<keyword evidence="1" id="KW-0472">Membrane</keyword>
<sequence>MPKVNIRMGDIQWPATCCRCGSEEFSYRTRTEKVVMRSVVAATEARAVTLVNVPVCDRCDNARRYWFAGASAAAAIGVLFLAFTANHDTYLTPDLGMFVLAVFLALIGTTKSPIRIIQFDEKINSLKIQIYNHSVAAEMLRREAGRTDLAGHAEYLDIQQDKQRKQDREVRLTVRTLCILFFISGLYLVFTLGETTGYAVMILSAAFCLPFEITHRAKK</sequence>
<evidence type="ECO:0000256" key="1">
    <source>
        <dbReference type="SAM" id="Phobius"/>
    </source>
</evidence>
<accession>A0ABX0NIS0</accession>
<keyword evidence="1" id="KW-1133">Transmembrane helix</keyword>
<feature type="transmembrane region" description="Helical" evidence="1">
    <location>
        <begin position="65"/>
        <end position="83"/>
    </location>
</feature>
<dbReference type="RefSeq" id="WP_167093764.1">
    <property type="nucleotide sequence ID" value="NZ_WHJG01000061.1"/>
</dbReference>
<name>A0ABX0NIS0_9BURK</name>
<proteinExistence type="predicted"/>
<feature type="transmembrane region" description="Helical" evidence="1">
    <location>
        <begin position="95"/>
        <end position="114"/>
    </location>
</feature>
<organism evidence="2 3">
    <name type="scientific">Massilia frigida</name>
    <dbReference type="NCBI Taxonomy" id="2609281"/>
    <lineage>
        <taxon>Bacteria</taxon>
        <taxon>Pseudomonadati</taxon>
        <taxon>Pseudomonadota</taxon>
        <taxon>Betaproteobacteria</taxon>
        <taxon>Burkholderiales</taxon>
        <taxon>Oxalobacteraceae</taxon>
        <taxon>Telluria group</taxon>
        <taxon>Massilia</taxon>
    </lineage>
</organism>
<feature type="transmembrane region" description="Helical" evidence="1">
    <location>
        <begin position="196"/>
        <end position="213"/>
    </location>
</feature>
<protein>
    <submittedName>
        <fullName evidence="2">Uncharacterized protein</fullName>
    </submittedName>
</protein>